<evidence type="ECO:0000256" key="1">
    <source>
        <dbReference type="ARBA" id="ARBA00004123"/>
    </source>
</evidence>
<evidence type="ECO:0000256" key="6">
    <source>
        <dbReference type="ARBA" id="ARBA00023163"/>
    </source>
</evidence>
<dbReference type="PROSITE" id="PS51032">
    <property type="entry name" value="AP2_ERF"/>
    <property type="match status" value="1"/>
</dbReference>
<name>U5D5Y4_AMBTC</name>
<dbReference type="EMBL" id="KI392495">
    <property type="protein sequence ID" value="ERN15763.1"/>
    <property type="molecule type" value="Genomic_DNA"/>
</dbReference>
<sequence>MAMRSSRGSKKGCMKGKGGPENALCAYRGVRQRTWGKWVAEIREPNKGDRLWLGTFATSEEAALAYDTASRKLYGTSARLNLPEFSPFAPKSLISSGGGGNENANVSLASVSNRNLTTSKSQSEQGALEAKASAAFSEIQNSCLLQHCSSPVKNFEPYDDENLFCEDSILDVDVDADLCPVFKIYCDEENQRQELLGLQDLECERISDVVHEISAPDFAADNGGMEAGEEWMNWQEGCDPSHWSWCS</sequence>
<keyword evidence="2" id="KW-0805">Transcription regulation</keyword>
<evidence type="ECO:0000256" key="3">
    <source>
        <dbReference type="ARBA" id="ARBA00023016"/>
    </source>
</evidence>
<dbReference type="GO" id="GO:0045893">
    <property type="term" value="P:positive regulation of DNA-templated transcription"/>
    <property type="evidence" value="ECO:0000318"/>
    <property type="project" value="GO_Central"/>
</dbReference>
<dbReference type="AlphaFoldDB" id="U5D5Y4"/>
<dbReference type="GO" id="GO:0006950">
    <property type="term" value="P:response to stress"/>
    <property type="evidence" value="ECO:0000318"/>
    <property type="project" value="GO_Central"/>
</dbReference>
<dbReference type="PANTHER" id="PTHR31241">
    <property type="entry name" value="DEHYDRATION-RESPONSIVE ELEMENT-BINDING PROTEIN 2C"/>
    <property type="match status" value="1"/>
</dbReference>
<dbReference type="PRINTS" id="PR00367">
    <property type="entry name" value="ETHRSPELEMNT"/>
</dbReference>
<dbReference type="GO" id="GO:0003700">
    <property type="term" value="F:DNA-binding transcription factor activity"/>
    <property type="evidence" value="ECO:0000318"/>
    <property type="project" value="GO_Central"/>
</dbReference>
<keyword evidence="6" id="KW-0804">Transcription</keyword>
<evidence type="ECO:0000259" key="9">
    <source>
        <dbReference type="PROSITE" id="PS51032"/>
    </source>
</evidence>
<dbReference type="KEGG" id="atr:18444056"/>
<dbReference type="OrthoDB" id="550883at2759"/>
<dbReference type="Proteomes" id="UP000017836">
    <property type="component" value="Unassembled WGS sequence"/>
</dbReference>
<dbReference type="Gramene" id="ERN15763">
    <property type="protein sequence ID" value="ERN15763"/>
    <property type="gene ID" value="AMTR_s00039p00088760"/>
</dbReference>
<dbReference type="InterPro" id="IPR036955">
    <property type="entry name" value="AP2/ERF_dom_sf"/>
</dbReference>
<dbReference type="FunFam" id="3.30.730.10:FF:000001">
    <property type="entry name" value="Ethylene-responsive transcription factor 2"/>
    <property type="match status" value="1"/>
</dbReference>
<dbReference type="Gene3D" id="3.30.730.10">
    <property type="entry name" value="AP2/ERF domain"/>
    <property type="match status" value="1"/>
</dbReference>
<dbReference type="InterPro" id="IPR016177">
    <property type="entry name" value="DNA-bd_dom_sf"/>
</dbReference>
<dbReference type="CDD" id="cd00018">
    <property type="entry name" value="AP2"/>
    <property type="match status" value="1"/>
</dbReference>
<evidence type="ECO:0000256" key="5">
    <source>
        <dbReference type="ARBA" id="ARBA00023159"/>
    </source>
</evidence>
<keyword evidence="11" id="KW-1185">Reference proteome</keyword>
<organism evidence="10 11">
    <name type="scientific">Amborella trichopoda</name>
    <dbReference type="NCBI Taxonomy" id="13333"/>
    <lineage>
        <taxon>Eukaryota</taxon>
        <taxon>Viridiplantae</taxon>
        <taxon>Streptophyta</taxon>
        <taxon>Embryophyta</taxon>
        <taxon>Tracheophyta</taxon>
        <taxon>Spermatophyta</taxon>
        <taxon>Magnoliopsida</taxon>
        <taxon>Amborellales</taxon>
        <taxon>Amborellaceae</taxon>
        <taxon>Amborella</taxon>
    </lineage>
</organism>
<dbReference type="PANTHER" id="PTHR31241:SF62">
    <property type="entry name" value="DEHYDRATION-RESPONSIVE ELEMENT-BINDING PROTEIN 2D"/>
    <property type="match status" value="1"/>
</dbReference>
<accession>U5D5Y4</accession>
<dbReference type="eggNOG" id="ENOG502S49Z">
    <property type="taxonomic scope" value="Eukaryota"/>
</dbReference>
<feature type="domain" description="AP2/ERF" evidence="9">
    <location>
        <begin position="26"/>
        <end position="83"/>
    </location>
</feature>
<evidence type="ECO:0000313" key="11">
    <source>
        <dbReference type="Proteomes" id="UP000017836"/>
    </source>
</evidence>
<dbReference type="InterPro" id="IPR001471">
    <property type="entry name" value="AP2/ERF_dom"/>
</dbReference>
<keyword evidence="5" id="KW-0010">Activator</keyword>
<reference evidence="11" key="1">
    <citation type="journal article" date="2013" name="Science">
        <title>The Amborella genome and the evolution of flowering plants.</title>
        <authorList>
            <consortium name="Amborella Genome Project"/>
        </authorList>
    </citation>
    <scope>NUCLEOTIDE SEQUENCE [LARGE SCALE GENOMIC DNA]</scope>
</reference>
<comment type="similarity">
    <text evidence="8">Belongs to the AP2/ERF transcription factor family. ERF subfamily.</text>
</comment>
<keyword evidence="3" id="KW-0346">Stress response</keyword>
<dbReference type="GO" id="GO:0005634">
    <property type="term" value="C:nucleus"/>
    <property type="evidence" value="ECO:0000318"/>
    <property type="project" value="GO_Central"/>
</dbReference>
<dbReference type="SUPFAM" id="SSF54171">
    <property type="entry name" value="DNA-binding domain"/>
    <property type="match status" value="1"/>
</dbReference>
<dbReference type="Pfam" id="PF00847">
    <property type="entry name" value="AP2"/>
    <property type="match status" value="1"/>
</dbReference>
<proteinExistence type="inferred from homology"/>
<protein>
    <recommendedName>
        <fullName evidence="9">AP2/ERF domain-containing protein</fullName>
    </recommendedName>
</protein>
<gene>
    <name evidence="10" type="ORF">AMTR_s00039p00088760</name>
</gene>
<evidence type="ECO:0000256" key="8">
    <source>
        <dbReference type="ARBA" id="ARBA00024343"/>
    </source>
</evidence>
<dbReference type="GO" id="GO:0000976">
    <property type="term" value="F:transcription cis-regulatory region binding"/>
    <property type="evidence" value="ECO:0000318"/>
    <property type="project" value="GO_Central"/>
</dbReference>
<dbReference type="HOGENOM" id="CLU_1125853_0_0_1"/>
<keyword evidence="4" id="KW-0238">DNA-binding</keyword>
<evidence type="ECO:0000256" key="4">
    <source>
        <dbReference type="ARBA" id="ARBA00023125"/>
    </source>
</evidence>
<keyword evidence="7" id="KW-0539">Nucleus</keyword>
<evidence type="ECO:0000256" key="2">
    <source>
        <dbReference type="ARBA" id="ARBA00023015"/>
    </source>
</evidence>
<comment type="subcellular location">
    <subcellularLocation>
        <location evidence="1">Nucleus</location>
    </subcellularLocation>
</comment>
<evidence type="ECO:0000313" key="10">
    <source>
        <dbReference type="EMBL" id="ERN15763.1"/>
    </source>
</evidence>
<evidence type="ECO:0000256" key="7">
    <source>
        <dbReference type="ARBA" id="ARBA00023242"/>
    </source>
</evidence>
<dbReference type="SMART" id="SM00380">
    <property type="entry name" value="AP2"/>
    <property type="match status" value="1"/>
</dbReference>